<name>A0A8S9Q6F6_BRACR</name>
<protein>
    <submittedName>
        <fullName evidence="1">Uncharacterized protein</fullName>
    </submittedName>
</protein>
<evidence type="ECO:0000313" key="2">
    <source>
        <dbReference type="Proteomes" id="UP000712600"/>
    </source>
</evidence>
<comment type="caution">
    <text evidence="1">The sequence shown here is derived from an EMBL/GenBank/DDBJ whole genome shotgun (WGS) entry which is preliminary data.</text>
</comment>
<organism evidence="1 2">
    <name type="scientific">Brassica cretica</name>
    <name type="common">Mustard</name>
    <dbReference type="NCBI Taxonomy" id="69181"/>
    <lineage>
        <taxon>Eukaryota</taxon>
        <taxon>Viridiplantae</taxon>
        <taxon>Streptophyta</taxon>
        <taxon>Embryophyta</taxon>
        <taxon>Tracheophyta</taxon>
        <taxon>Spermatophyta</taxon>
        <taxon>Magnoliopsida</taxon>
        <taxon>eudicotyledons</taxon>
        <taxon>Gunneridae</taxon>
        <taxon>Pentapetalae</taxon>
        <taxon>rosids</taxon>
        <taxon>malvids</taxon>
        <taxon>Brassicales</taxon>
        <taxon>Brassicaceae</taxon>
        <taxon>Brassiceae</taxon>
        <taxon>Brassica</taxon>
    </lineage>
</organism>
<dbReference type="Proteomes" id="UP000712600">
    <property type="component" value="Unassembled WGS sequence"/>
</dbReference>
<reference evidence="1" key="1">
    <citation type="submission" date="2019-12" db="EMBL/GenBank/DDBJ databases">
        <title>Genome sequencing and annotation of Brassica cretica.</title>
        <authorList>
            <person name="Studholme D.J."/>
            <person name="Sarris P."/>
        </authorList>
    </citation>
    <scope>NUCLEOTIDE SEQUENCE</scope>
    <source>
        <strain evidence="1">PFS-109/04</strain>
        <tissue evidence="1">Leaf</tissue>
    </source>
</reference>
<dbReference type="EMBL" id="QGKX02001347">
    <property type="protein sequence ID" value="KAF3526232.1"/>
    <property type="molecule type" value="Genomic_DNA"/>
</dbReference>
<proteinExistence type="predicted"/>
<accession>A0A8S9Q6F6</accession>
<sequence>MAATKMVFITLFSSSTHLKMQVFRSGFGYTCFSDMEDFWARRLPRSLMESSPMSPFHNRSERFGFNQMVLIFHLDMYFVCSIKVFHHMVLIFHSFKGFSDLDLDMQVFQIWKTSRLEDFQTTSRKSSRRLPGSLPDDFQEVFQTTSKKSSDGVFSHVSLS</sequence>
<evidence type="ECO:0000313" key="1">
    <source>
        <dbReference type="EMBL" id="KAF3526232.1"/>
    </source>
</evidence>
<dbReference type="AlphaFoldDB" id="A0A8S9Q6F6"/>
<gene>
    <name evidence="1" type="ORF">F2Q69_00051192</name>
</gene>